<keyword evidence="2" id="KW-1185">Reference proteome</keyword>
<dbReference type="SUPFAM" id="SSF52833">
    <property type="entry name" value="Thioredoxin-like"/>
    <property type="match status" value="1"/>
</dbReference>
<reference evidence="1 2" key="1">
    <citation type="submission" date="2021-12" db="EMBL/GenBank/DDBJ databases">
        <title>Discovery of the Pendulisporaceae a myxobacterial family with distinct sporulation behavior and unique specialized metabolism.</title>
        <authorList>
            <person name="Garcia R."/>
            <person name="Popoff A."/>
            <person name="Bader C.D."/>
            <person name="Loehr J."/>
            <person name="Walesch S."/>
            <person name="Walt C."/>
            <person name="Boldt J."/>
            <person name="Bunk B."/>
            <person name="Haeckl F.J.F.P.J."/>
            <person name="Gunesch A.P."/>
            <person name="Birkelbach J."/>
            <person name="Nuebel U."/>
            <person name="Pietschmann T."/>
            <person name="Bach T."/>
            <person name="Mueller R."/>
        </authorList>
    </citation>
    <scope>NUCLEOTIDE SEQUENCE [LARGE SCALE GENOMIC DNA]</scope>
    <source>
        <strain evidence="1 2">MSr12523</strain>
    </source>
</reference>
<organism evidence="1 2">
    <name type="scientific">Pendulispora brunnea</name>
    <dbReference type="NCBI Taxonomy" id="2905690"/>
    <lineage>
        <taxon>Bacteria</taxon>
        <taxon>Pseudomonadati</taxon>
        <taxon>Myxococcota</taxon>
        <taxon>Myxococcia</taxon>
        <taxon>Myxococcales</taxon>
        <taxon>Sorangiineae</taxon>
        <taxon>Pendulisporaceae</taxon>
        <taxon>Pendulispora</taxon>
    </lineage>
</organism>
<proteinExistence type="predicted"/>
<dbReference type="EMBL" id="CP089982">
    <property type="protein sequence ID" value="WXA90472.1"/>
    <property type="molecule type" value="Genomic_DNA"/>
</dbReference>
<protein>
    <submittedName>
        <fullName evidence="1">Glutathione S-transferase domain-containing protein</fullName>
    </submittedName>
</protein>
<gene>
    <name evidence="1" type="ORF">LZC95_28925</name>
</gene>
<dbReference type="RefSeq" id="WP_394841086.1">
    <property type="nucleotide sequence ID" value="NZ_CP089982.1"/>
</dbReference>
<evidence type="ECO:0000313" key="2">
    <source>
        <dbReference type="Proteomes" id="UP001379533"/>
    </source>
</evidence>
<name>A0ABZ2JZX4_9BACT</name>
<accession>A0ABZ2JZX4</accession>
<dbReference type="Proteomes" id="UP001379533">
    <property type="component" value="Chromosome"/>
</dbReference>
<sequence>MVTKPVIVGRSSSHFTRVARIFAAELNVDCDFRVVQNLMASDPSDYGGNPALKMPTLLTSQGAWFGALPICRELARQSSLRPRIVWPEDLDTPLLSNAQELTLQAMATGVALTLGKVSGVPEENAHRIKMQQSLLGTMAWLDMHVAELSRALPVDRDFSFLEVTLFCAVTHFEFRAVVAISSYPALKAFAESFSVRPSASATNYRFDP</sequence>
<dbReference type="Gene3D" id="3.40.30.10">
    <property type="entry name" value="Glutaredoxin"/>
    <property type="match status" value="1"/>
</dbReference>
<evidence type="ECO:0000313" key="1">
    <source>
        <dbReference type="EMBL" id="WXA90472.1"/>
    </source>
</evidence>
<dbReference type="InterPro" id="IPR036249">
    <property type="entry name" value="Thioredoxin-like_sf"/>
</dbReference>
<dbReference type="Gene3D" id="1.20.1050.10">
    <property type="match status" value="1"/>
</dbReference>